<dbReference type="RefSeq" id="WP_320549831.1">
    <property type="nucleotide sequence ID" value="NZ_JAQLOK010000001.1"/>
</dbReference>
<sequence length="41" mass="4640">MRGHVEHRLTVRMTYGFDLGVASGMRLRDFVFDEGQLTGSP</sequence>
<protein>
    <submittedName>
        <fullName evidence="1">Uncharacterized protein</fullName>
    </submittedName>
</protein>
<comment type="caution">
    <text evidence="1">The sequence shown here is derived from an EMBL/GenBank/DDBJ whole genome shotgun (WGS) entry which is preliminary data.</text>
</comment>
<organism evidence="1 2">
    <name type="scientific">Luteibacter sahnii</name>
    <dbReference type="NCBI Taxonomy" id="3021977"/>
    <lineage>
        <taxon>Bacteria</taxon>
        <taxon>Pseudomonadati</taxon>
        <taxon>Pseudomonadota</taxon>
        <taxon>Gammaproteobacteria</taxon>
        <taxon>Lysobacterales</taxon>
        <taxon>Rhodanobacteraceae</taxon>
        <taxon>Luteibacter</taxon>
    </lineage>
</organism>
<accession>A0ABT6BB13</accession>
<dbReference type="Proteomes" id="UP001528850">
    <property type="component" value="Unassembled WGS sequence"/>
</dbReference>
<evidence type="ECO:0000313" key="1">
    <source>
        <dbReference type="EMBL" id="MDF4025328.1"/>
    </source>
</evidence>
<evidence type="ECO:0000313" key="2">
    <source>
        <dbReference type="Proteomes" id="UP001528850"/>
    </source>
</evidence>
<name>A0ABT6BB13_9GAMM</name>
<proteinExistence type="predicted"/>
<keyword evidence="2" id="KW-1185">Reference proteome</keyword>
<gene>
    <name evidence="1" type="ORF">P3W24_10170</name>
</gene>
<reference evidence="1 2" key="1">
    <citation type="journal article" date="2024" name="Curr. Microbiol.">
        <title>Luteibacter sahnii sp. nov., A Novel Yellow-Colored Xanthomonadin Pigment Producing Probiotic Bacterium from Healthy Rice Seed Microbiome.</title>
        <authorList>
            <person name="Jaiswal G."/>
            <person name="Rana R."/>
            <person name="Nayak P.K."/>
            <person name="Chouhan R."/>
            <person name="Gandhi S.G."/>
            <person name="Patel H.K."/>
            <person name="Patil P.B."/>
        </authorList>
    </citation>
    <scope>NUCLEOTIDE SEQUENCE [LARGE SCALE GENOMIC DNA]</scope>
    <source>
        <strain evidence="1 2">PPL201</strain>
    </source>
</reference>
<dbReference type="EMBL" id="JARJJS010000002">
    <property type="protein sequence ID" value="MDF4025328.1"/>
    <property type="molecule type" value="Genomic_DNA"/>
</dbReference>